<evidence type="ECO:0000313" key="3">
    <source>
        <dbReference type="EMBL" id="MOY41344.1"/>
    </source>
</evidence>
<feature type="signal peptide" evidence="2">
    <location>
        <begin position="1"/>
        <end position="17"/>
    </location>
</feature>
<reference evidence="3" key="1">
    <citation type="submission" date="2019-04" db="EMBL/GenBank/DDBJ databases">
        <title>An insight into the mialome of Ixodes scapularis.</title>
        <authorList>
            <person name="Ribeiro J.M."/>
            <person name="Mather T.N."/>
            <person name="Karim S."/>
        </authorList>
    </citation>
    <scope>NUCLEOTIDE SEQUENCE</scope>
</reference>
<dbReference type="EMBL" id="GHJT01007373">
    <property type="protein sequence ID" value="MOY41344.1"/>
    <property type="molecule type" value="Transcribed_RNA"/>
</dbReference>
<evidence type="ECO:0000256" key="2">
    <source>
        <dbReference type="SAM" id="SignalP"/>
    </source>
</evidence>
<feature type="compositionally biased region" description="Basic residues" evidence="1">
    <location>
        <begin position="87"/>
        <end position="96"/>
    </location>
</feature>
<name>A0A4D5RWZ4_IXOSC</name>
<proteinExistence type="predicted"/>
<sequence length="213" mass="23476">MPRATVFPLTAIKIVRASLVFAAHCTCNACWEHCLSTKQGRGRNGVTAPTHDGRLHLRRLPHGLPRHWQVRGTQELAGIAWVRPVQRRVPHGRGTGRPHAGQPPGERGPECIGRGGPGCGRPRRGGARVEDGRHGKPVPGARLHDGLAGADLVVRRSFDRDAHRSRSGPWLQPGVGPQEPADHHHGQLLVRNHREQRGQRHLRLQPVPMLRAE</sequence>
<feature type="region of interest" description="Disordered" evidence="1">
    <location>
        <begin position="160"/>
        <end position="213"/>
    </location>
</feature>
<dbReference type="AlphaFoldDB" id="A0A4D5RWZ4"/>
<organism evidence="3">
    <name type="scientific">Ixodes scapularis</name>
    <name type="common">Black-legged tick</name>
    <name type="synonym">Deer tick</name>
    <dbReference type="NCBI Taxonomy" id="6945"/>
    <lineage>
        <taxon>Eukaryota</taxon>
        <taxon>Metazoa</taxon>
        <taxon>Ecdysozoa</taxon>
        <taxon>Arthropoda</taxon>
        <taxon>Chelicerata</taxon>
        <taxon>Arachnida</taxon>
        <taxon>Acari</taxon>
        <taxon>Parasitiformes</taxon>
        <taxon>Ixodida</taxon>
        <taxon>Ixodoidea</taxon>
        <taxon>Ixodidae</taxon>
        <taxon>Ixodinae</taxon>
        <taxon>Ixodes</taxon>
    </lineage>
</organism>
<feature type="region of interest" description="Disordered" evidence="1">
    <location>
        <begin position="87"/>
        <end position="144"/>
    </location>
</feature>
<keyword evidence="2" id="KW-0732">Signal</keyword>
<accession>A0A4D5RWZ4</accession>
<feature type="chain" id="PRO_5020027577" evidence="2">
    <location>
        <begin position="18"/>
        <end position="213"/>
    </location>
</feature>
<protein>
    <submittedName>
        <fullName evidence="3">Putative secreted protein</fullName>
    </submittedName>
</protein>
<evidence type="ECO:0000256" key="1">
    <source>
        <dbReference type="SAM" id="MobiDB-lite"/>
    </source>
</evidence>